<feature type="compositionally biased region" description="Acidic residues" evidence="1">
    <location>
        <begin position="471"/>
        <end position="490"/>
    </location>
</feature>
<feature type="region of interest" description="Disordered" evidence="1">
    <location>
        <begin position="1"/>
        <end position="225"/>
    </location>
</feature>
<feature type="compositionally biased region" description="Polar residues" evidence="1">
    <location>
        <begin position="216"/>
        <end position="225"/>
    </location>
</feature>
<feature type="region of interest" description="Disordered" evidence="1">
    <location>
        <begin position="437"/>
        <end position="602"/>
    </location>
</feature>
<dbReference type="OMA" id="TDVWHSA"/>
<gene>
    <name evidence="2" type="ORF">WOLCODRAFT_24744</name>
</gene>
<feature type="compositionally biased region" description="Basic and acidic residues" evidence="1">
    <location>
        <begin position="492"/>
        <end position="502"/>
    </location>
</feature>
<evidence type="ECO:0000313" key="3">
    <source>
        <dbReference type="Proteomes" id="UP000218811"/>
    </source>
</evidence>
<feature type="compositionally biased region" description="Polar residues" evidence="1">
    <location>
        <begin position="515"/>
        <end position="524"/>
    </location>
</feature>
<feature type="region of interest" description="Disordered" evidence="1">
    <location>
        <begin position="240"/>
        <end position="328"/>
    </location>
</feature>
<feature type="compositionally biased region" description="Polar residues" evidence="1">
    <location>
        <begin position="24"/>
        <end position="37"/>
    </location>
</feature>
<organism evidence="2 3">
    <name type="scientific">Wolfiporia cocos (strain MD-104)</name>
    <name type="common">Brown rot fungus</name>
    <dbReference type="NCBI Taxonomy" id="742152"/>
    <lineage>
        <taxon>Eukaryota</taxon>
        <taxon>Fungi</taxon>
        <taxon>Dikarya</taxon>
        <taxon>Basidiomycota</taxon>
        <taxon>Agaricomycotina</taxon>
        <taxon>Agaricomycetes</taxon>
        <taxon>Polyporales</taxon>
        <taxon>Phaeolaceae</taxon>
        <taxon>Wolfiporia</taxon>
    </lineage>
</organism>
<dbReference type="EMBL" id="KB468113">
    <property type="protein sequence ID" value="PCH41443.1"/>
    <property type="molecule type" value="Genomic_DNA"/>
</dbReference>
<sequence length="625" mass="66740">MPGALSTPQPIAMKPDPAPDAKPQSQKKQLLPATQASKSKKDVAVPLPADADAEAQPQMKKLPRRSSKPIFNWFQRKLAGTVRSRRASETENIRMQRKGTRTPSVQDKSRRLSVPTAPPISTRTRSKSESKSTRKGATLPSRKPTSYDSFSVTGSMTDPDSVSEDGRRSSLGPDSLWSPTSHYEADEDASLRPLPPSSPPSPSLSHSSSSYLSNPHTFRSMTASTKPTTVLSVDLNGGMAHIAQAPPTPTTTAHRLQTHARGPSAGGSITFTLPPPSPGTAPSRTPSGNSLRAGSRAQIQSYTLQAPQHTAHHPRNNPRPSSPPEDDASVLTLASSAFGMPGARIGVAALALSGRASLADDSNSHFSHLMGHGDSTSQFILGEMDDERLDMEGERDTDRDYHDVDASVRALRPRSSRRCSWESEASKWSASASVVLTGQSPGGLRDRNTMWTGSYRTGGLSVDHGDQSVDHDEETDGNGEETEGGDDTSLDGDGKSSQEEVRGSPINVLPPASEIDSSSSTDDAQTPPATPHNDDDVSVTVPDVDSDPSVSQSPSRSTMTTPKTSTKPLQEPDPMPTLLFLNGHITPRAEHDDAAYDQNSDIHSLATSDYHTDTFHTPSTTPVPQ</sequence>
<name>A0A2H3JNG8_WOLCO</name>
<accession>A0A2H3JNG8</accession>
<feature type="compositionally biased region" description="Low complexity" evidence="1">
    <location>
        <begin position="203"/>
        <end position="215"/>
    </location>
</feature>
<protein>
    <submittedName>
        <fullName evidence="2">Uncharacterized protein</fullName>
    </submittedName>
</protein>
<feature type="compositionally biased region" description="Polar residues" evidence="1">
    <location>
        <begin position="280"/>
        <end position="308"/>
    </location>
</feature>
<dbReference type="Proteomes" id="UP000218811">
    <property type="component" value="Unassembled WGS sequence"/>
</dbReference>
<dbReference type="AlphaFoldDB" id="A0A2H3JNG8"/>
<feature type="compositionally biased region" description="Polar residues" evidence="1">
    <location>
        <begin position="143"/>
        <end position="160"/>
    </location>
</feature>
<feature type="compositionally biased region" description="Pro residues" evidence="1">
    <location>
        <begin position="193"/>
        <end position="202"/>
    </location>
</feature>
<evidence type="ECO:0000256" key="1">
    <source>
        <dbReference type="SAM" id="MobiDB-lite"/>
    </source>
</evidence>
<reference evidence="2 3" key="1">
    <citation type="journal article" date="2012" name="Science">
        <title>The Paleozoic origin of enzymatic lignin decomposition reconstructed from 31 fungal genomes.</title>
        <authorList>
            <person name="Floudas D."/>
            <person name="Binder M."/>
            <person name="Riley R."/>
            <person name="Barry K."/>
            <person name="Blanchette R.A."/>
            <person name="Henrissat B."/>
            <person name="Martinez A.T."/>
            <person name="Otillar R."/>
            <person name="Spatafora J.W."/>
            <person name="Yadav J.S."/>
            <person name="Aerts A."/>
            <person name="Benoit I."/>
            <person name="Boyd A."/>
            <person name="Carlson A."/>
            <person name="Copeland A."/>
            <person name="Coutinho P.M."/>
            <person name="de Vries R.P."/>
            <person name="Ferreira P."/>
            <person name="Findley K."/>
            <person name="Foster B."/>
            <person name="Gaskell J."/>
            <person name="Glotzer D."/>
            <person name="Gorecki P."/>
            <person name="Heitman J."/>
            <person name="Hesse C."/>
            <person name="Hori C."/>
            <person name="Igarashi K."/>
            <person name="Jurgens J.A."/>
            <person name="Kallen N."/>
            <person name="Kersten P."/>
            <person name="Kohler A."/>
            <person name="Kuees U."/>
            <person name="Kumar T.K.A."/>
            <person name="Kuo A."/>
            <person name="LaButti K."/>
            <person name="Larrondo L.F."/>
            <person name="Lindquist E."/>
            <person name="Ling A."/>
            <person name="Lombard V."/>
            <person name="Lucas S."/>
            <person name="Lundell T."/>
            <person name="Martin R."/>
            <person name="McLaughlin D.J."/>
            <person name="Morgenstern I."/>
            <person name="Morin E."/>
            <person name="Murat C."/>
            <person name="Nagy L.G."/>
            <person name="Nolan M."/>
            <person name="Ohm R.A."/>
            <person name="Patyshakuliyeva A."/>
            <person name="Rokas A."/>
            <person name="Ruiz-Duenas F.J."/>
            <person name="Sabat G."/>
            <person name="Salamov A."/>
            <person name="Samejima M."/>
            <person name="Schmutz J."/>
            <person name="Slot J.C."/>
            <person name="St John F."/>
            <person name="Stenlid J."/>
            <person name="Sun H."/>
            <person name="Sun S."/>
            <person name="Syed K."/>
            <person name="Tsang A."/>
            <person name="Wiebenga A."/>
            <person name="Young D."/>
            <person name="Pisabarro A."/>
            <person name="Eastwood D.C."/>
            <person name="Martin F."/>
            <person name="Cullen D."/>
            <person name="Grigoriev I.V."/>
            <person name="Hibbett D.S."/>
        </authorList>
    </citation>
    <scope>NUCLEOTIDE SEQUENCE [LARGE SCALE GENOMIC DNA]</scope>
    <source>
        <strain evidence="2 3">MD-104</strain>
    </source>
</reference>
<evidence type="ECO:0000313" key="2">
    <source>
        <dbReference type="EMBL" id="PCH41443.1"/>
    </source>
</evidence>
<dbReference type="OrthoDB" id="3269047at2759"/>
<keyword evidence="3" id="KW-1185">Reference proteome</keyword>
<proteinExistence type="predicted"/>
<feature type="compositionally biased region" description="Low complexity" evidence="1">
    <location>
        <begin position="538"/>
        <end position="568"/>
    </location>
</feature>